<dbReference type="InterPro" id="IPR013762">
    <property type="entry name" value="Integrase-like_cat_sf"/>
</dbReference>
<dbReference type="SUPFAM" id="SSF56349">
    <property type="entry name" value="DNA breaking-rejoining enzymes"/>
    <property type="match status" value="1"/>
</dbReference>
<dbReference type="PANTHER" id="PTHR34605">
    <property type="entry name" value="PHAGE_INTEGRASE DOMAIN-CONTAINING PROTEIN"/>
    <property type="match status" value="1"/>
</dbReference>
<sequence length="253" mass="27998">AANRWIDWCKCYSFPPLQSNPTAAALYLTSLSDRGLSRSSILGAAYGIAWLHKKLGCPNPVDDPLVSQTLAGPSRKKQPIESHHVRALIRSYGHPRASLPNLQMVSLVALGFCAFLRWSELHDLRTCDLRFCATHMSIFLDRRKNDQFRQGSVVKVARLPSSSCPVKLLELFLERGEHQPSQSLFCLCQKLGAGYKLRQAALLRSGGASQAARSGVSGRVWREHGGWRSIQAADGYVDESLENTLVVSRNLAL</sequence>
<evidence type="ECO:0008006" key="5">
    <source>
        <dbReference type="Google" id="ProtNLM"/>
    </source>
</evidence>
<protein>
    <recommendedName>
        <fullName evidence="5">Tyr recombinase domain-containing protein</fullName>
    </recommendedName>
</protein>
<comment type="caution">
    <text evidence="3">The sequence shown here is derived from an EMBL/GenBank/DDBJ whole genome shotgun (WGS) entry which is preliminary data.</text>
</comment>
<dbReference type="SUPFAM" id="SSF47823">
    <property type="entry name" value="lambda integrase-like, N-terminal domain"/>
    <property type="match status" value="1"/>
</dbReference>
<keyword evidence="1" id="KW-0238">DNA-binding</keyword>
<keyword evidence="4" id="KW-1185">Reference proteome</keyword>
<name>A0ABN8NGP7_9CNID</name>
<reference evidence="3 4" key="1">
    <citation type="submission" date="2022-05" db="EMBL/GenBank/DDBJ databases">
        <authorList>
            <consortium name="Genoscope - CEA"/>
            <person name="William W."/>
        </authorList>
    </citation>
    <scope>NUCLEOTIDE SEQUENCE [LARGE SCALE GENOMIC DNA]</scope>
</reference>
<dbReference type="EMBL" id="CALNXK010000016">
    <property type="protein sequence ID" value="CAH3103420.1"/>
    <property type="molecule type" value="Genomic_DNA"/>
</dbReference>
<evidence type="ECO:0000313" key="4">
    <source>
        <dbReference type="Proteomes" id="UP001159405"/>
    </source>
</evidence>
<evidence type="ECO:0000256" key="1">
    <source>
        <dbReference type="ARBA" id="ARBA00023125"/>
    </source>
</evidence>
<gene>
    <name evidence="3" type="ORF">PLOB_00011258</name>
</gene>
<dbReference type="InterPro" id="IPR010998">
    <property type="entry name" value="Integrase_recombinase_N"/>
</dbReference>
<keyword evidence="2" id="KW-0233">DNA recombination</keyword>
<feature type="non-terminal residue" evidence="3">
    <location>
        <position position="1"/>
    </location>
</feature>
<accession>A0ABN8NGP7</accession>
<dbReference type="PANTHER" id="PTHR34605:SF4">
    <property type="entry name" value="DNA ADENINE METHYLTRANSFERASE"/>
    <property type="match status" value="1"/>
</dbReference>
<dbReference type="Gene3D" id="1.10.443.10">
    <property type="entry name" value="Intergrase catalytic core"/>
    <property type="match status" value="1"/>
</dbReference>
<evidence type="ECO:0000256" key="2">
    <source>
        <dbReference type="ARBA" id="ARBA00023172"/>
    </source>
</evidence>
<dbReference type="Proteomes" id="UP001159405">
    <property type="component" value="Unassembled WGS sequence"/>
</dbReference>
<dbReference type="Gene3D" id="1.10.150.130">
    <property type="match status" value="1"/>
</dbReference>
<dbReference type="InterPro" id="IPR052925">
    <property type="entry name" value="Phage_Integrase-like_Recomb"/>
</dbReference>
<evidence type="ECO:0000313" key="3">
    <source>
        <dbReference type="EMBL" id="CAH3103420.1"/>
    </source>
</evidence>
<organism evidence="3 4">
    <name type="scientific">Porites lobata</name>
    <dbReference type="NCBI Taxonomy" id="104759"/>
    <lineage>
        <taxon>Eukaryota</taxon>
        <taxon>Metazoa</taxon>
        <taxon>Cnidaria</taxon>
        <taxon>Anthozoa</taxon>
        <taxon>Hexacorallia</taxon>
        <taxon>Scleractinia</taxon>
        <taxon>Fungiina</taxon>
        <taxon>Poritidae</taxon>
        <taxon>Porites</taxon>
    </lineage>
</organism>
<dbReference type="InterPro" id="IPR011010">
    <property type="entry name" value="DNA_brk_join_enz"/>
</dbReference>
<proteinExistence type="predicted"/>